<evidence type="ECO:0000313" key="4">
    <source>
        <dbReference type="Proteomes" id="UP000070501"/>
    </source>
</evidence>
<keyword evidence="3" id="KW-0808">Transferase</keyword>
<dbReference type="AlphaFoldDB" id="A0A136JCD1"/>
<keyword evidence="3" id="KW-0489">Methyltransferase</keyword>
<dbReference type="Proteomes" id="UP000070501">
    <property type="component" value="Unassembled WGS sequence"/>
</dbReference>
<evidence type="ECO:0000313" key="3">
    <source>
        <dbReference type="EMBL" id="KXJ94821.1"/>
    </source>
</evidence>
<accession>A0A136JCD1</accession>
<gene>
    <name evidence="3" type="ORF">Micbo1qcDRAFT_202627</name>
</gene>
<feature type="region of interest" description="Disordered" evidence="1">
    <location>
        <begin position="1"/>
        <end position="23"/>
    </location>
</feature>
<dbReference type="SUPFAM" id="SSF53335">
    <property type="entry name" value="S-adenosyl-L-methionine-dependent methyltransferases"/>
    <property type="match status" value="1"/>
</dbReference>
<sequence length="294" mass="31648">MTTTDTTTALPSSTGRQEEDAEYLFGDTGNEVGRLQRQHKWLVATLGGKVFFAPVDTDREGMKVLDMACADGTLLREMATRLPPSTTFVGVDLMESFLPKAAETPSNFLYLAQDVLTPLPADLQGAFDLANVRLMFAGVVGREDRAVQNLVDGLAPGGWLQVTEMLVMAPAAKDEPEGVRDFKVLLQTMLRGIGVAEGFPLGLEDTMTEAGLEDVRVEIVDAPIGRSVGGDRAAQMLSVGHFKLTVQALVAGCEKIGVKLPASVTDNLEERFARDALEHGGKFQMVVLTGRKPL</sequence>
<keyword evidence="4" id="KW-1185">Reference proteome</keyword>
<dbReference type="OrthoDB" id="184880at2759"/>
<dbReference type="InterPro" id="IPR029063">
    <property type="entry name" value="SAM-dependent_MTases_sf"/>
</dbReference>
<dbReference type="STRING" id="196109.A0A136JCD1"/>
<dbReference type="Pfam" id="PF13649">
    <property type="entry name" value="Methyltransf_25"/>
    <property type="match status" value="1"/>
</dbReference>
<feature type="domain" description="Methyltransferase" evidence="2">
    <location>
        <begin position="64"/>
        <end position="158"/>
    </location>
</feature>
<dbReference type="InParanoid" id="A0A136JCD1"/>
<name>A0A136JCD1_9PEZI</name>
<dbReference type="CDD" id="cd02440">
    <property type="entry name" value="AdoMet_MTases"/>
    <property type="match status" value="1"/>
</dbReference>
<dbReference type="GO" id="GO:0008168">
    <property type="term" value="F:methyltransferase activity"/>
    <property type="evidence" value="ECO:0007669"/>
    <property type="project" value="UniProtKB-KW"/>
</dbReference>
<dbReference type="Gene3D" id="3.40.50.150">
    <property type="entry name" value="Vaccinia Virus protein VP39"/>
    <property type="match status" value="1"/>
</dbReference>
<dbReference type="InterPro" id="IPR041698">
    <property type="entry name" value="Methyltransf_25"/>
</dbReference>
<dbReference type="EMBL" id="KQ964247">
    <property type="protein sequence ID" value="KXJ94821.1"/>
    <property type="molecule type" value="Genomic_DNA"/>
</dbReference>
<evidence type="ECO:0000259" key="2">
    <source>
        <dbReference type="Pfam" id="PF13649"/>
    </source>
</evidence>
<protein>
    <submittedName>
        <fullName evidence="3">S-adenosyl-L-methionine-dependent methyltransferase</fullName>
    </submittedName>
</protein>
<organism evidence="3 4">
    <name type="scientific">Microdochium bolleyi</name>
    <dbReference type="NCBI Taxonomy" id="196109"/>
    <lineage>
        <taxon>Eukaryota</taxon>
        <taxon>Fungi</taxon>
        <taxon>Dikarya</taxon>
        <taxon>Ascomycota</taxon>
        <taxon>Pezizomycotina</taxon>
        <taxon>Sordariomycetes</taxon>
        <taxon>Xylariomycetidae</taxon>
        <taxon>Xylariales</taxon>
        <taxon>Microdochiaceae</taxon>
        <taxon>Microdochium</taxon>
    </lineage>
</organism>
<evidence type="ECO:0000256" key="1">
    <source>
        <dbReference type="SAM" id="MobiDB-lite"/>
    </source>
</evidence>
<reference evidence="4" key="1">
    <citation type="submission" date="2016-02" db="EMBL/GenBank/DDBJ databases">
        <title>Draft genome sequence of Microdochium bolleyi, a fungal endophyte of beachgrass.</title>
        <authorList>
            <consortium name="DOE Joint Genome Institute"/>
            <person name="David A.S."/>
            <person name="May G."/>
            <person name="Haridas S."/>
            <person name="Lim J."/>
            <person name="Wang M."/>
            <person name="Labutti K."/>
            <person name="Lipzen A."/>
            <person name="Barry K."/>
            <person name="Grigoriev I.V."/>
        </authorList>
    </citation>
    <scope>NUCLEOTIDE SEQUENCE [LARGE SCALE GENOMIC DNA]</scope>
    <source>
        <strain evidence="4">J235TASD1</strain>
    </source>
</reference>
<proteinExistence type="predicted"/>
<dbReference type="GO" id="GO:0032259">
    <property type="term" value="P:methylation"/>
    <property type="evidence" value="ECO:0007669"/>
    <property type="project" value="UniProtKB-KW"/>
</dbReference>